<keyword evidence="3" id="KW-0808">Transferase</keyword>
<dbReference type="InterPro" id="IPR006311">
    <property type="entry name" value="TAT_signal"/>
</dbReference>
<dbReference type="GO" id="GO:0016740">
    <property type="term" value="F:transferase activity"/>
    <property type="evidence" value="ECO:0007669"/>
    <property type="project" value="UniProtKB-KW"/>
</dbReference>
<dbReference type="PROSITE" id="PS52029">
    <property type="entry name" value="LD_TPASE"/>
    <property type="match status" value="1"/>
</dbReference>
<dbReference type="GO" id="GO:0004180">
    <property type="term" value="F:carboxypeptidase activity"/>
    <property type="evidence" value="ECO:0007669"/>
    <property type="project" value="UniProtKB-ARBA"/>
</dbReference>
<dbReference type="GO" id="GO:0071555">
    <property type="term" value="P:cell wall organization"/>
    <property type="evidence" value="ECO:0007669"/>
    <property type="project" value="UniProtKB-UniRule"/>
</dbReference>
<dbReference type="Pfam" id="PF20142">
    <property type="entry name" value="Scaffold"/>
    <property type="match status" value="1"/>
</dbReference>
<feature type="chain" id="PRO_5011522048" evidence="8">
    <location>
        <begin position="28"/>
        <end position="417"/>
    </location>
</feature>
<dbReference type="EMBL" id="FOZG01000001">
    <property type="protein sequence ID" value="SFR85594.1"/>
    <property type="molecule type" value="Genomic_DNA"/>
</dbReference>
<dbReference type="UniPathway" id="UPA00219"/>
<evidence type="ECO:0000313" key="11">
    <source>
        <dbReference type="Proteomes" id="UP000198824"/>
    </source>
</evidence>
<comment type="pathway">
    <text evidence="1 7">Cell wall biogenesis; peptidoglycan biosynthesis.</text>
</comment>
<sequence length="417" mass="45562">MDQPVLPSNPIRRRTALAVALASGAFAALMNVATPAFSQAEPAVVSATLAPLPGAWSPEAARDLLAAIDASEREGLDPEVYNRAALRRAMAAEDPAALDSVANAAALSLARDYYSGRVADKAAFDWHIERSPYEASKLPAELASAVAKGNVRAWLEGLLPQNEQYAALRTALADAKDPVERDRLRANMERWRWMPRTLGDKYLYVNVPSYDLKVVEQGSQVASYTVVVGSPKTPTPQLSLTASSIVVNPWWNVPESIAKQGLGRGYQAVRTASGVRYRQPPGPRNSLGKVKIDMPNPHAIYLHDTPAKALFARQERALSHGCIRVQDIDQLALELMQRDESRMAFEDAYGSQDTKTVRLADQWPVYLVYFTAEADAGGVKMLKDPYGRDAQLAQRLDKEIQTAKANLPGARVQMASN</sequence>
<accession>A0A1I6K353</accession>
<reference evidence="10 11" key="1">
    <citation type="submission" date="2016-10" db="EMBL/GenBank/DDBJ databases">
        <authorList>
            <person name="de Groot N.N."/>
        </authorList>
    </citation>
    <scope>NUCLEOTIDE SEQUENCE [LARGE SCALE GENOMIC DNA]</scope>
    <source>
        <strain evidence="10 11">S5-249</strain>
    </source>
</reference>
<evidence type="ECO:0000256" key="6">
    <source>
        <dbReference type="ARBA" id="ARBA00023316"/>
    </source>
</evidence>
<evidence type="ECO:0000256" key="7">
    <source>
        <dbReference type="PROSITE-ProRule" id="PRU01373"/>
    </source>
</evidence>
<dbReference type="OrthoDB" id="9778545at2"/>
<dbReference type="InterPro" id="IPR052905">
    <property type="entry name" value="LD-transpeptidase_YkuD-like"/>
</dbReference>
<evidence type="ECO:0000256" key="8">
    <source>
        <dbReference type="SAM" id="SignalP"/>
    </source>
</evidence>
<dbReference type="InterPro" id="IPR038063">
    <property type="entry name" value="Transpep_catalytic_dom"/>
</dbReference>
<feature type="signal peptide" evidence="8">
    <location>
        <begin position="1"/>
        <end position="27"/>
    </location>
</feature>
<evidence type="ECO:0000313" key="10">
    <source>
        <dbReference type="EMBL" id="SFR85594.1"/>
    </source>
</evidence>
<dbReference type="CDD" id="cd16913">
    <property type="entry name" value="YkuD_like"/>
    <property type="match status" value="1"/>
</dbReference>
<dbReference type="Proteomes" id="UP000198824">
    <property type="component" value="Unassembled WGS sequence"/>
</dbReference>
<dbReference type="STRING" id="1166337.SAMN05192580_1275"/>
<feature type="domain" description="L,D-TPase catalytic" evidence="9">
    <location>
        <begin position="201"/>
        <end position="346"/>
    </location>
</feature>
<dbReference type="PROSITE" id="PS51318">
    <property type="entry name" value="TAT"/>
    <property type="match status" value="1"/>
</dbReference>
<dbReference type="GO" id="GO:0008360">
    <property type="term" value="P:regulation of cell shape"/>
    <property type="evidence" value="ECO:0007669"/>
    <property type="project" value="UniProtKB-UniRule"/>
</dbReference>
<comment type="similarity">
    <text evidence="2">Belongs to the YkuD family.</text>
</comment>
<feature type="active site" description="Nucleophile" evidence="7">
    <location>
        <position position="322"/>
    </location>
</feature>
<name>A0A1I6K353_9SPHN</name>
<organism evidence="10 11">
    <name type="scientific">Sphingomonas jatrophae</name>
    <dbReference type="NCBI Taxonomy" id="1166337"/>
    <lineage>
        <taxon>Bacteria</taxon>
        <taxon>Pseudomonadati</taxon>
        <taxon>Pseudomonadota</taxon>
        <taxon>Alphaproteobacteria</taxon>
        <taxon>Sphingomonadales</taxon>
        <taxon>Sphingomonadaceae</taxon>
        <taxon>Sphingomonas</taxon>
    </lineage>
</organism>
<dbReference type="PANTHER" id="PTHR41533:SF2">
    <property type="entry name" value="BLR7131 PROTEIN"/>
    <property type="match status" value="1"/>
</dbReference>
<evidence type="ECO:0000256" key="2">
    <source>
        <dbReference type="ARBA" id="ARBA00005992"/>
    </source>
</evidence>
<dbReference type="InterPro" id="IPR005490">
    <property type="entry name" value="LD_TPept_cat_dom"/>
</dbReference>
<dbReference type="AlphaFoldDB" id="A0A1I6K353"/>
<keyword evidence="4 7" id="KW-0133">Cell shape</keyword>
<proteinExistence type="inferred from homology"/>
<gene>
    <name evidence="10" type="ORF">SAMN05192580_1275</name>
</gene>
<dbReference type="PANTHER" id="PTHR41533">
    <property type="entry name" value="L,D-TRANSPEPTIDASE HI_1667-RELATED"/>
    <property type="match status" value="1"/>
</dbReference>
<dbReference type="GO" id="GO:0009252">
    <property type="term" value="P:peptidoglycan biosynthetic process"/>
    <property type="evidence" value="ECO:0007669"/>
    <property type="project" value="UniProtKB-UniPathway"/>
</dbReference>
<dbReference type="Pfam" id="PF03734">
    <property type="entry name" value="YkuD"/>
    <property type="match status" value="1"/>
</dbReference>
<dbReference type="SUPFAM" id="SSF141523">
    <property type="entry name" value="L,D-transpeptidase catalytic domain-like"/>
    <property type="match status" value="1"/>
</dbReference>
<evidence type="ECO:0000256" key="3">
    <source>
        <dbReference type="ARBA" id="ARBA00022679"/>
    </source>
</evidence>
<dbReference type="RefSeq" id="WP_093312414.1">
    <property type="nucleotide sequence ID" value="NZ_FOZG01000001.1"/>
</dbReference>
<keyword evidence="5 7" id="KW-0573">Peptidoglycan synthesis</keyword>
<keyword evidence="6 7" id="KW-0961">Cell wall biogenesis/degradation</keyword>
<keyword evidence="8" id="KW-0732">Signal</keyword>
<feature type="active site" description="Proton donor/acceptor" evidence="7">
    <location>
        <position position="303"/>
    </location>
</feature>
<dbReference type="InterPro" id="IPR045380">
    <property type="entry name" value="LD_TPept_scaffold_dom"/>
</dbReference>
<keyword evidence="11" id="KW-1185">Reference proteome</keyword>
<evidence type="ECO:0000256" key="4">
    <source>
        <dbReference type="ARBA" id="ARBA00022960"/>
    </source>
</evidence>
<evidence type="ECO:0000256" key="5">
    <source>
        <dbReference type="ARBA" id="ARBA00022984"/>
    </source>
</evidence>
<evidence type="ECO:0000259" key="9">
    <source>
        <dbReference type="PROSITE" id="PS52029"/>
    </source>
</evidence>
<dbReference type="Gene3D" id="2.40.440.10">
    <property type="entry name" value="L,D-transpeptidase catalytic domain-like"/>
    <property type="match status" value="1"/>
</dbReference>
<evidence type="ECO:0000256" key="1">
    <source>
        <dbReference type="ARBA" id="ARBA00004752"/>
    </source>
</evidence>
<protein>
    <submittedName>
        <fullName evidence="10">L,D-transpeptidase catalytic domain</fullName>
    </submittedName>
</protein>